<comment type="caution">
    <text evidence="1">The sequence shown here is derived from an EMBL/GenBank/DDBJ whole genome shotgun (WGS) entry which is preliminary data.</text>
</comment>
<dbReference type="Proteomes" id="UP001176471">
    <property type="component" value="Unassembled WGS sequence"/>
</dbReference>
<accession>A0ABT8ZRP7</accession>
<keyword evidence="2" id="KW-1185">Reference proteome</keyword>
<protein>
    <submittedName>
        <fullName evidence="1">Uncharacterized protein</fullName>
    </submittedName>
</protein>
<dbReference type="EMBL" id="JAUQOM010000018">
    <property type="protein sequence ID" value="MDO7837223.1"/>
    <property type="molecule type" value="Genomic_DNA"/>
</dbReference>
<name>A0ABT8ZRP7_9SPHN</name>
<reference evidence="1" key="1">
    <citation type="submission" date="2023-07" db="EMBL/GenBank/DDBJ databases">
        <title>Bacterial whole genome sequence for Sphingobium sp. HBC34.</title>
        <authorList>
            <person name="Le V."/>
            <person name="Ko S.-R."/>
            <person name="Ahn C.-Y."/>
            <person name="Oh H.-M."/>
        </authorList>
    </citation>
    <scope>NUCLEOTIDE SEQUENCE</scope>
    <source>
        <strain evidence="1">HBC34</strain>
    </source>
</reference>
<dbReference type="RefSeq" id="WP_304537523.1">
    <property type="nucleotide sequence ID" value="NZ_JAUQOM010000018.1"/>
</dbReference>
<proteinExistence type="predicted"/>
<evidence type="ECO:0000313" key="2">
    <source>
        <dbReference type="Proteomes" id="UP001176471"/>
    </source>
</evidence>
<sequence length="61" mass="6847">MHSEALRCGVLCSETLYRKAVCGEGLRPQSLRRKTLCGKAMRRETLRGETLNTSPRHSTIS</sequence>
<organism evidence="1 2">
    <name type="scientific">Sphingobium cyanobacteriorum</name>
    <dbReference type="NCBI Taxonomy" id="3063954"/>
    <lineage>
        <taxon>Bacteria</taxon>
        <taxon>Pseudomonadati</taxon>
        <taxon>Pseudomonadota</taxon>
        <taxon>Alphaproteobacteria</taxon>
        <taxon>Sphingomonadales</taxon>
        <taxon>Sphingomonadaceae</taxon>
        <taxon>Sphingobium</taxon>
    </lineage>
</organism>
<gene>
    <name evidence="1" type="ORF">Q4610_19440</name>
</gene>
<evidence type="ECO:0000313" key="1">
    <source>
        <dbReference type="EMBL" id="MDO7837223.1"/>
    </source>
</evidence>